<comment type="caution">
    <text evidence="1">The sequence shown here is derived from an EMBL/GenBank/DDBJ whole genome shotgun (WGS) entry which is preliminary data.</text>
</comment>
<dbReference type="EMBL" id="CM045770">
    <property type="protein sequence ID" value="KAI7991870.1"/>
    <property type="molecule type" value="Genomic_DNA"/>
</dbReference>
<evidence type="ECO:0000313" key="1">
    <source>
        <dbReference type="EMBL" id="KAI7991870.1"/>
    </source>
</evidence>
<gene>
    <name evidence="1" type="ORF">LOK49_LG12G01149</name>
</gene>
<accession>A0ACC0FUY6</accession>
<evidence type="ECO:0000313" key="2">
    <source>
        <dbReference type="Proteomes" id="UP001060215"/>
    </source>
</evidence>
<protein>
    <submittedName>
        <fullName evidence="1">Uncharacterized protein</fullName>
    </submittedName>
</protein>
<proteinExistence type="predicted"/>
<reference evidence="1 2" key="1">
    <citation type="journal article" date="2022" name="Plant J.">
        <title>Chromosome-level genome of Camellia lanceoleosa provides a valuable resource for understanding genome evolution and self-incompatibility.</title>
        <authorList>
            <person name="Gong W."/>
            <person name="Xiao S."/>
            <person name="Wang L."/>
            <person name="Liao Z."/>
            <person name="Chang Y."/>
            <person name="Mo W."/>
            <person name="Hu G."/>
            <person name="Li W."/>
            <person name="Zhao G."/>
            <person name="Zhu H."/>
            <person name="Hu X."/>
            <person name="Ji K."/>
            <person name="Xiang X."/>
            <person name="Song Q."/>
            <person name="Yuan D."/>
            <person name="Jin S."/>
            <person name="Zhang L."/>
        </authorList>
    </citation>
    <scope>NUCLEOTIDE SEQUENCE [LARGE SCALE GENOMIC DNA]</scope>
    <source>
        <strain evidence="1">SQ_2022a</strain>
    </source>
</reference>
<dbReference type="Proteomes" id="UP001060215">
    <property type="component" value="Chromosome 13"/>
</dbReference>
<name>A0ACC0FUY6_9ERIC</name>
<keyword evidence="2" id="KW-1185">Reference proteome</keyword>
<organism evidence="1 2">
    <name type="scientific">Camellia lanceoleosa</name>
    <dbReference type="NCBI Taxonomy" id="1840588"/>
    <lineage>
        <taxon>Eukaryota</taxon>
        <taxon>Viridiplantae</taxon>
        <taxon>Streptophyta</taxon>
        <taxon>Embryophyta</taxon>
        <taxon>Tracheophyta</taxon>
        <taxon>Spermatophyta</taxon>
        <taxon>Magnoliopsida</taxon>
        <taxon>eudicotyledons</taxon>
        <taxon>Gunneridae</taxon>
        <taxon>Pentapetalae</taxon>
        <taxon>asterids</taxon>
        <taxon>Ericales</taxon>
        <taxon>Theaceae</taxon>
        <taxon>Camellia</taxon>
    </lineage>
</organism>
<sequence>MGATASNSINSPMMQKAFVSSMAGPDQLSGMRAIQQHDNSFERFQTQSDQSTLVGINGGGFTNPLLQKSPQEISQLFESGTGSSAMSDMGGFVECSTWEECRGLRNGSGNNDMMTVDFLGIEVEASEFPCTTTEATTATTKIGNGSNESTENASNESFPTSHARWTNHGKVHMGCLRAGMFDRV</sequence>